<sequence>MKDSRKQAQLITQNK</sequence>
<dbReference type="EMBL" id="GBXM01056307">
    <property type="protein sequence ID" value="JAH52270.1"/>
    <property type="molecule type" value="Transcribed_RNA"/>
</dbReference>
<evidence type="ECO:0000313" key="1">
    <source>
        <dbReference type="EMBL" id="JAH52270.1"/>
    </source>
</evidence>
<accession>A0A0E9THA4</accession>
<proteinExistence type="predicted"/>
<name>A0A0E9THA4_ANGAN</name>
<reference evidence="1" key="2">
    <citation type="journal article" date="2015" name="Fish Shellfish Immunol.">
        <title>Early steps in the European eel (Anguilla anguilla)-Vibrio vulnificus interaction in the gills: Role of the RtxA13 toxin.</title>
        <authorList>
            <person name="Callol A."/>
            <person name="Pajuelo D."/>
            <person name="Ebbesson L."/>
            <person name="Teles M."/>
            <person name="MacKenzie S."/>
            <person name="Amaro C."/>
        </authorList>
    </citation>
    <scope>NUCLEOTIDE SEQUENCE</scope>
</reference>
<organism evidence="1">
    <name type="scientific">Anguilla anguilla</name>
    <name type="common">European freshwater eel</name>
    <name type="synonym">Muraena anguilla</name>
    <dbReference type="NCBI Taxonomy" id="7936"/>
    <lineage>
        <taxon>Eukaryota</taxon>
        <taxon>Metazoa</taxon>
        <taxon>Chordata</taxon>
        <taxon>Craniata</taxon>
        <taxon>Vertebrata</taxon>
        <taxon>Euteleostomi</taxon>
        <taxon>Actinopterygii</taxon>
        <taxon>Neopterygii</taxon>
        <taxon>Teleostei</taxon>
        <taxon>Anguilliformes</taxon>
        <taxon>Anguillidae</taxon>
        <taxon>Anguilla</taxon>
    </lineage>
</organism>
<protein>
    <submittedName>
        <fullName evidence="1">Uncharacterized protein</fullName>
    </submittedName>
</protein>
<reference evidence="1" key="1">
    <citation type="submission" date="2014-11" db="EMBL/GenBank/DDBJ databases">
        <authorList>
            <person name="Amaro Gonzalez C."/>
        </authorList>
    </citation>
    <scope>NUCLEOTIDE SEQUENCE</scope>
</reference>